<evidence type="ECO:0000313" key="2">
    <source>
        <dbReference type="Proteomes" id="UP000831532"/>
    </source>
</evidence>
<gene>
    <name evidence="1" type="ORF">INH39_28755</name>
</gene>
<name>A0ABY4A5C9_9BURK</name>
<dbReference type="Proteomes" id="UP000831532">
    <property type="component" value="Chromosome"/>
</dbReference>
<keyword evidence="2" id="KW-1185">Reference proteome</keyword>
<reference evidence="1 2" key="1">
    <citation type="submission" date="2020-10" db="EMBL/GenBank/DDBJ databases">
        <title>Genome analysis of Massilia species.</title>
        <authorList>
            <person name="Jung D.-H."/>
        </authorList>
    </citation>
    <scope>NUCLEOTIDE SEQUENCE [LARGE SCALE GENOMIC DNA]</scope>
    <source>
        <strain evidence="2">sipir</strain>
    </source>
</reference>
<evidence type="ECO:0000313" key="1">
    <source>
        <dbReference type="EMBL" id="UOD29355.1"/>
    </source>
</evidence>
<accession>A0ABY4A5C9</accession>
<proteinExistence type="predicted"/>
<dbReference type="RefSeq" id="WP_243490583.1">
    <property type="nucleotide sequence ID" value="NZ_CP063361.1"/>
</dbReference>
<protein>
    <submittedName>
        <fullName evidence="1">Uncharacterized protein</fullName>
    </submittedName>
</protein>
<organism evidence="1 2">
    <name type="scientific">Massilia violaceinigra</name>
    <dbReference type="NCBI Taxonomy" id="2045208"/>
    <lineage>
        <taxon>Bacteria</taxon>
        <taxon>Pseudomonadati</taxon>
        <taxon>Pseudomonadota</taxon>
        <taxon>Betaproteobacteria</taxon>
        <taxon>Burkholderiales</taxon>
        <taxon>Oxalobacteraceae</taxon>
        <taxon>Telluria group</taxon>
        <taxon>Massilia</taxon>
    </lineage>
</organism>
<dbReference type="EMBL" id="CP063361">
    <property type="protein sequence ID" value="UOD29355.1"/>
    <property type="molecule type" value="Genomic_DNA"/>
</dbReference>
<sequence length="791" mass="85860">MDNDDPGAGQFRIPAGYAALQLAAALRTSGDHPDPQVRERAAVKAGQWQQVMGGMFAGSVDVGSRTPLAGTPAWVTLDVVKGGFATGDFKAGGPLQDHELATLAAAGMAPAPDARGWLNARLLTDDGLASLYALLDSGCYDIEVPEEGALLVVAWLTRHGKAAQARELLTIIMPWFERLRFYPQPAEQPRRFGETVFVRPVSAVAGALQQRRQQANPRIKAQREAVRVRLPLYDRAVQLFLETVDGDAPFIDIDADGNWRDAATGKFRSAGGWPCRHYRNDWHARGEMLVREWDDSAGAREPAGSAAELLGYLRVCVTGKATLSGRDVGRIRLILARYASKRGLPGSARLAALRSAQAAQVNGMPHHLLAGILAERLRACPQDGGIEDLAPFSHPASAAEMAGMEEEADTPMPAPLLAWLQACRIDTVAALVERGTIGSAEGLAIVLPQLSAAINGASVQDPSLKQLYGALYHAFRRRRSLLLLDLASQVKLDELPWVAAIDAERQHGLAPRILARRTLEELSRLALTSFPQSVVPNTLIRELGSLADSAGVELLLGEELAADIFMGRFAIKFDKAAFDATAMLGETLYSRYYGIDAAQRDYLHELAAQRIGADAAPDRKALILLCQQRAGVRCGLGKVTDNAMIIEQQQILTTHNLASLVVSLDLDTTLRPHYAAMARHCFEWICRDQRPRRAEWHADLRAIKNAAYAWRQMVFFLSMAPAPATATFIAWAHAHLAPQSPRVRNRLAPAMAGLELAAAGHSLDDPASLAGGARRLLAYAHRPHWMSVLQG</sequence>